<dbReference type="SUPFAM" id="SSF54631">
    <property type="entry name" value="CBS-domain pair"/>
    <property type="match status" value="1"/>
</dbReference>
<name>A0A2S6IKD5_9ACTN</name>
<dbReference type="EMBL" id="PTJD01000007">
    <property type="protein sequence ID" value="PPK94669.1"/>
    <property type="molecule type" value="Genomic_DNA"/>
</dbReference>
<dbReference type="InterPro" id="IPR008915">
    <property type="entry name" value="Peptidase_M50"/>
</dbReference>
<keyword evidence="6 14" id="KW-0479">Metal-binding</keyword>
<gene>
    <name evidence="18" type="ORF">CLV92_107172</name>
</gene>
<feature type="transmembrane region" description="Helical" evidence="14">
    <location>
        <begin position="227"/>
        <end position="249"/>
    </location>
</feature>
<keyword evidence="4 14" id="KW-0645">Protease</keyword>
<dbReference type="AlphaFoldDB" id="A0A2S6IKD5"/>
<comment type="cofactor">
    <cofactor evidence="14 16">
        <name>Zn(2+)</name>
        <dbReference type="ChEBI" id="CHEBI:29105"/>
    </cofactor>
    <text evidence="14 16">Binds 1 zinc ion per subunit.</text>
</comment>
<evidence type="ECO:0000256" key="10">
    <source>
        <dbReference type="ARBA" id="ARBA00022989"/>
    </source>
</evidence>
<feature type="domain" description="Peptidase M50" evidence="17">
    <location>
        <begin position="154"/>
        <end position="200"/>
    </location>
</feature>
<keyword evidence="8 14" id="KW-0378">Hydrolase</keyword>
<dbReference type="GO" id="GO:0008237">
    <property type="term" value="F:metallopeptidase activity"/>
    <property type="evidence" value="ECO:0007669"/>
    <property type="project" value="UniProtKB-UniRule"/>
</dbReference>
<evidence type="ECO:0000256" key="4">
    <source>
        <dbReference type="ARBA" id="ARBA00022670"/>
    </source>
</evidence>
<dbReference type="InterPro" id="IPR016483">
    <property type="entry name" value="UCP006404_Pept_M50_CBS"/>
</dbReference>
<comment type="subcellular location">
    <subcellularLocation>
        <location evidence="1 14">Cell membrane</location>
        <topology evidence="1 14">Multi-pass membrane protein</topology>
    </subcellularLocation>
</comment>
<accession>A0A2S6IKD5</accession>
<evidence type="ECO:0000256" key="1">
    <source>
        <dbReference type="ARBA" id="ARBA00004651"/>
    </source>
</evidence>
<dbReference type="PANTHER" id="PTHR39188">
    <property type="entry name" value="MEMBRANE-ASSOCIATED ZINC METALLOPROTEASE M50B"/>
    <property type="match status" value="1"/>
</dbReference>
<evidence type="ECO:0000256" key="8">
    <source>
        <dbReference type="ARBA" id="ARBA00022801"/>
    </source>
</evidence>
<protein>
    <recommendedName>
        <fullName evidence="14">Zinc metalloprotease</fullName>
    </recommendedName>
</protein>
<evidence type="ECO:0000256" key="16">
    <source>
        <dbReference type="PIRSR" id="PIRSR006404-2"/>
    </source>
</evidence>
<feature type="transmembrane region" description="Helical" evidence="14">
    <location>
        <begin position="62"/>
        <end position="80"/>
    </location>
</feature>
<evidence type="ECO:0000256" key="13">
    <source>
        <dbReference type="ARBA" id="ARBA00023136"/>
    </source>
</evidence>
<feature type="domain" description="Peptidase M50" evidence="17">
    <location>
        <begin position="71"/>
        <end position="143"/>
    </location>
</feature>
<feature type="binding site" evidence="16">
    <location>
        <position position="177"/>
    </location>
    <ligand>
        <name>Zn(2+)</name>
        <dbReference type="ChEBI" id="CHEBI:29105"/>
        <note>catalytic</note>
    </ligand>
</feature>
<keyword evidence="9 14" id="KW-0862">Zinc</keyword>
<evidence type="ECO:0000256" key="2">
    <source>
        <dbReference type="ARBA" id="ARBA00007931"/>
    </source>
</evidence>
<evidence type="ECO:0000256" key="12">
    <source>
        <dbReference type="ARBA" id="ARBA00023122"/>
    </source>
</evidence>
<dbReference type="GO" id="GO:0005886">
    <property type="term" value="C:plasma membrane"/>
    <property type="evidence" value="ECO:0007669"/>
    <property type="project" value="UniProtKB-SubCell"/>
</dbReference>
<evidence type="ECO:0000256" key="11">
    <source>
        <dbReference type="ARBA" id="ARBA00023049"/>
    </source>
</evidence>
<dbReference type="PIRSF" id="PIRSF006404">
    <property type="entry name" value="UCP006404_Pept_M50_CBS"/>
    <property type="match status" value="1"/>
</dbReference>
<evidence type="ECO:0000256" key="5">
    <source>
        <dbReference type="ARBA" id="ARBA00022692"/>
    </source>
</evidence>
<evidence type="ECO:0000259" key="17">
    <source>
        <dbReference type="Pfam" id="PF02163"/>
    </source>
</evidence>
<dbReference type="OrthoDB" id="9781963at2"/>
<dbReference type="Pfam" id="PF02163">
    <property type="entry name" value="Peptidase_M50"/>
    <property type="match status" value="2"/>
</dbReference>
<dbReference type="PANTHER" id="PTHR39188:SF3">
    <property type="entry name" value="STAGE IV SPORULATION PROTEIN FB"/>
    <property type="match status" value="1"/>
</dbReference>
<feature type="transmembrane region" description="Helical" evidence="14">
    <location>
        <begin position="150"/>
        <end position="171"/>
    </location>
</feature>
<evidence type="ECO:0000313" key="19">
    <source>
        <dbReference type="Proteomes" id="UP000239485"/>
    </source>
</evidence>
<keyword evidence="13 14" id="KW-0472">Membrane</keyword>
<reference evidence="18 19" key="1">
    <citation type="submission" date="2018-02" db="EMBL/GenBank/DDBJ databases">
        <title>Genomic Encyclopedia of Archaeal and Bacterial Type Strains, Phase II (KMG-II): from individual species to whole genera.</title>
        <authorList>
            <person name="Goeker M."/>
        </authorList>
    </citation>
    <scope>NUCLEOTIDE SEQUENCE [LARGE SCALE GENOMIC DNA]</scope>
    <source>
        <strain evidence="18 19">DSM 22857</strain>
    </source>
</reference>
<dbReference type="RefSeq" id="WP_104432969.1">
    <property type="nucleotide sequence ID" value="NZ_PTJD01000007.1"/>
</dbReference>
<comment type="caution">
    <text evidence="18">The sequence shown here is derived from an EMBL/GenBank/DDBJ whole genome shotgun (WGS) entry which is preliminary data.</text>
</comment>
<feature type="active site" evidence="15">
    <location>
        <position position="82"/>
    </location>
</feature>
<dbReference type="GO" id="GO:0006508">
    <property type="term" value="P:proteolysis"/>
    <property type="evidence" value="ECO:0007669"/>
    <property type="project" value="UniProtKB-KW"/>
</dbReference>
<feature type="transmembrane region" description="Helical" evidence="14">
    <location>
        <begin position="29"/>
        <end position="50"/>
    </location>
</feature>
<feature type="transmembrane region" description="Helical" evidence="14">
    <location>
        <begin position="121"/>
        <end position="144"/>
    </location>
</feature>
<feature type="binding site" evidence="16">
    <location>
        <position position="81"/>
    </location>
    <ligand>
        <name>Zn(2+)</name>
        <dbReference type="ChEBI" id="CHEBI:29105"/>
        <note>catalytic</note>
    </ligand>
</feature>
<proteinExistence type="inferred from homology"/>
<keyword evidence="12" id="KW-0129">CBS domain</keyword>
<dbReference type="InterPro" id="IPR046342">
    <property type="entry name" value="CBS_dom_sf"/>
</dbReference>
<evidence type="ECO:0000256" key="7">
    <source>
        <dbReference type="ARBA" id="ARBA00022737"/>
    </source>
</evidence>
<evidence type="ECO:0000256" key="15">
    <source>
        <dbReference type="PIRSR" id="PIRSR006404-1"/>
    </source>
</evidence>
<feature type="binding site" evidence="16">
    <location>
        <position position="85"/>
    </location>
    <ligand>
        <name>Zn(2+)</name>
        <dbReference type="ChEBI" id="CHEBI:29105"/>
        <note>catalytic</note>
    </ligand>
</feature>
<keyword evidence="19" id="KW-1185">Reference proteome</keyword>
<feature type="transmembrane region" description="Helical" evidence="14">
    <location>
        <begin position="202"/>
        <end position="221"/>
    </location>
</feature>
<keyword evidence="11 14" id="KW-0482">Metalloprotease</keyword>
<evidence type="ECO:0000256" key="3">
    <source>
        <dbReference type="ARBA" id="ARBA00022475"/>
    </source>
</evidence>
<evidence type="ECO:0000256" key="6">
    <source>
        <dbReference type="ARBA" id="ARBA00022723"/>
    </source>
</evidence>
<keyword evidence="3 14" id="KW-1003">Cell membrane</keyword>
<evidence type="ECO:0000313" key="18">
    <source>
        <dbReference type="EMBL" id="PPK94669.1"/>
    </source>
</evidence>
<sequence>MPSPSSAPAAAGAPEERTRRAGLLLGRPFGVPLMLSTSWLLFAAVITAVFGPRLSERIPGAGAYGVAFGYAVLLLLSVLAHEAAHAATARAVGMRVTGITLDVWGGHTTFADEAPSPGRSFLVAVTGPLANGLVALAAWGVLLAAELPPIAGLLVQALLVSNVLVAVFNLLPGLPLDGGHLLEALVWRLSGERTTGTAAAGWGGRVVAVLVLVAALGWPLLSGAEPSLLAVVWAALVSALLWQGAGQALRHARVRRRLPTLTAGALQRPAIAVPAGATVADVVARARARVDAGVDGQRLEVVLVTDDGVPVAVVDTAALQRVPEARRGGLTAGATARALGPRPVLRADLAGMALLDAVTHHGLGEHVVVDAGGTVVGLLRGGDVVRAVTGR</sequence>
<organism evidence="18 19">
    <name type="scientific">Kineococcus xinjiangensis</name>
    <dbReference type="NCBI Taxonomy" id="512762"/>
    <lineage>
        <taxon>Bacteria</taxon>
        <taxon>Bacillati</taxon>
        <taxon>Actinomycetota</taxon>
        <taxon>Actinomycetes</taxon>
        <taxon>Kineosporiales</taxon>
        <taxon>Kineosporiaceae</taxon>
        <taxon>Kineococcus</taxon>
    </lineage>
</organism>
<keyword evidence="5 14" id="KW-0812">Transmembrane</keyword>
<dbReference type="Proteomes" id="UP000239485">
    <property type="component" value="Unassembled WGS sequence"/>
</dbReference>
<keyword evidence="10 14" id="KW-1133">Transmembrane helix</keyword>
<keyword evidence="7" id="KW-0677">Repeat</keyword>
<comment type="similarity">
    <text evidence="2 14">Belongs to the peptidase M50B family.</text>
</comment>
<evidence type="ECO:0000256" key="14">
    <source>
        <dbReference type="PIRNR" id="PIRNR006404"/>
    </source>
</evidence>
<evidence type="ECO:0000256" key="9">
    <source>
        <dbReference type="ARBA" id="ARBA00022833"/>
    </source>
</evidence>
<dbReference type="GO" id="GO:0046872">
    <property type="term" value="F:metal ion binding"/>
    <property type="evidence" value="ECO:0007669"/>
    <property type="project" value="UniProtKB-UniRule"/>
</dbReference>